<comment type="caution">
    <text evidence="9">The sequence shown here is derived from an EMBL/GenBank/DDBJ whole genome shotgun (WGS) entry which is preliminary data.</text>
</comment>
<dbReference type="SUPFAM" id="SSF48208">
    <property type="entry name" value="Six-hairpin glycosidases"/>
    <property type="match status" value="1"/>
</dbReference>
<dbReference type="SUPFAM" id="SSF48464">
    <property type="entry name" value="ENTH/VHS domain"/>
    <property type="match status" value="1"/>
</dbReference>
<dbReference type="eggNOG" id="KOG2244">
    <property type="taxonomic scope" value="Eukaryota"/>
</dbReference>
<dbReference type="Gene3D" id="1.25.40.90">
    <property type="match status" value="1"/>
</dbReference>
<comment type="similarity">
    <text evidence="2">Belongs to the epsin family.</text>
</comment>
<feature type="region of interest" description="Disordered" evidence="7">
    <location>
        <begin position="147"/>
        <end position="219"/>
    </location>
</feature>
<organism evidence="9 10">
    <name type="scientific">Alligator mississippiensis</name>
    <name type="common">American alligator</name>
    <dbReference type="NCBI Taxonomy" id="8496"/>
    <lineage>
        <taxon>Eukaryota</taxon>
        <taxon>Metazoa</taxon>
        <taxon>Chordata</taxon>
        <taxon>Craniata</taxon>
        <taxon>Vertebrata</taxon>
        <taxon>Euteleostomi</taxon>
        <taxon>Archelosauria</taxon>
        <taxon>Archosauria</taxon>
        <taxon>Crocodylia</taxon>
        <taxon>Alligatoridae</taxon>
        <taxon>Alligatorinae</taxon>
        <taxon>Alligator</taxon>
    </lineage>
</organism>
<reference evidence="9 10" key="1">
    <citation type="journal article" date="2012" name="Genome Biol.">
        <title>Sequencing three crocodilian genomes to illuminate the evolution of archosaurs and amniotes.</title>
        <authorList>
            <person name="St John J.A."/>
            <person name="Braun E.L."/>
            <person name="Isberg S.R."/>
            <person name="Miles L.G."/>
            <person name="Chong A.Y."/>
            <person name="Gongora J."/>
            <person name="Dalzell P."/>
            <person name="Moran C."/>
            <person name="Bed'hom B."/>
            <person name="Abzhanov A."/>
            <person name="Burgess S.C."/>
            <person name="Cooksey A.M."/>
            <person name="Castoe T.A."/>
            <person name="Crawford N.G."/>
            <person name="Densmore L.D."/>
            <person name="Drew J.C."/>
            <person name="Edwards S.V."/>
            <person name="Faircloth B.C."/>
            <person name="Fujita M.K."/>
            <person name="Greenwold M.J."/>
            <person name="Hoffmann F.G."/>
            <person name="Howard J.M."/>
            <person name="Iguchi T."/>
            <person name="Janes D.E."/>
            <person name="Khan S.Y."/>
            <person name="Kohno S."/>
            <person name="de Koning A.J."/>
            <person name="Lance S.L."/>
            <person name="McCarthy F.M."/>
            <person name="McCormack J.E."/>
            <person name="Merchant M.E."/>
            <person name="Peterson D.G."/>
            <person name="Pollock D.D."/>
            <person name="Pourmand N."/>
            <person name="Raney B.J."/>
            <person name="Roessler K.A."/>
            <person name="Sanford J.R."/>
            <person name="Sawyer R.H."/>
            <person name="Schmidt C.J."/>
            <person name="Triplett E.W."/>
            <person name="Tuberville T.D."/>
            <person name="Venegas-Anaya M."/>
            <person name="Howard J.T."/>
            <person name="Jarvis E.D."/>
            <person name="Guillette L.J.Jr."/>
            <person name="Glenn T.C."/>
            <person name="Green R.E."/>
            <person name="Ray D.A."/>
        </authorList>
    </citation>
    <scope>NUCLEOTIDE SEQUENCE [LARGE SCALE GENOMIC DNA]</scope>
    <source>
        <strain evidence="9">KSC_2009_1</strain>
    </source>
</reference>
<evidence type="ECO:0000256" key="5">
    <source>
        <dbReference type="ARBA" id="ARBA00022737"/>
    </source>
</evidence>
<dbReference type="InterPro" id="IPR024705">
    <property type="entry name" value="Ssp411"/>
</dbReference>
<evidence type="ECO:0000256" key="7">
    <source>
        <dbReference type="SAM" id="MobiDB-lite"/>
    </source>
</evidence>
<dbReference type="STRING" id="8496.A0A151N2Y0"/>
<sequence length="1353" mass="150334">MTTSALRRQVKNIVHNYSEAEIKVREATSNDPWGPPSSLMSEIADLTFNTVAFAEVMGMIWRRLNDSGKNWRHVYKALTLLDYLIKTGSEKVAHQCRENLFTIQTLKDFQYIDRDGKDQGINVREKVKQVMALLKDEERLKQERAHALKTKERMSVEGMGISSSSSHQLSYGRRTSQYGEDYGRSRGSPSSFNSSSSSPQFTSDLEQARPQTTGEEELQLQLALAMSREEAEKKPVPPASATEEEMQLQIALTLSKVEHEKEVRAWQGENSLLQKTLEETQPGVEEEEEEDKLKTSQSSILELADIFGPAPATSTRASADPWDIPDLKSNVESASTSWAPSADPWAPIPVASSDPLSQTASTNQALAAPWDLPPVVSSSDPWGKTPLSSSFSSADPWVKASPPPPSAADPWRSAVETPPKAASGGDAFDLFANPMEPTEQPEQENSQAPSSRRSTSPVDLDPFGDPVLMTKQDGAKSFDLTSLADSLADSRKDCKTPESFLDPAASSLVNLDSLVTAPQTSKTRNPFLSGLSAPSPTNPFSVGDQAKPTLNQMRTSSPVPGVAMGMTMNSMTYSASLPLPLSSIPSALVHRHSRTVFLRGGVAMASGGKGGRLSSPRYTNRLINEKSPYLLQHAHNPVDWYPWGQEAFDKAKKENKLIFLSVGYSTCHWCHVMEEESFKNKEIGRILNENFVCIKVDREERPDVDKVYMTFVQATSSGGGWPMSVWLTPDLKPFVGGTYFPPEDGIYRVGFKTVLLRIVDQWKRNQEALLESSQRITDALLTRAEVGIRGEESPPPSSEVMTRCFQQLSESYDEEYGGFSEFPKFPTPVNLNFLFTYWALHRTSPDGARALQMALHTLKMMAYGGIHDHIAQGFHRYSTDQRWHVPHFEKMLYDQGQLAAAYAKAFQISGDEFFADVAADILLYVSRDLSDRAGGFYSAEDADSYPTTKSKVKQEGAFCVWTAEEIRALLPDPLEGDSDRKTLADIFMHHYGVKEGGNVSPMKDPYNELKGKNILIVQYSLELTAARFGLELDHLKAMLAKSQERLSEVRTQRPRPHLDSKMLASWNGLMISGFAQSGAILGKEEYVSRAMRAADFLRSHLFDASTGRLLRSCYRGKDNIIEQSTVPIQGFLEDYVFVIQALFDLYEASLNPSWLEWAVQLQHKQDELFWDNKGFAYFSSEAGDSSLLLRLKDDQDGAEPNANSVAVTNLLRAACYSGHMDWVEKAGQILAAFSERLLKIPVALPEMARATAAFHRTLKQVVICGDPEGDDTKELLRCIHSIFSPNKALMLADGDSTGFLYCHLPFLSSLEKKDGKATAYLCENFACSLPVTSTQELRKLLLLKQQIKGRSQR</sequence>
<keyword evidence="6" id="KW-0446">Lipid-binding</keyword>
<evidence type="ECO:0000256" key="4">
    <source>
        <dbReference type="ARBA" id="ARBA00022553"/>
    </source>
</evidence>
<name>A0A151N2Y0_ALLMI</name>
<feature type="compositionally biased region" description="Polar residues" evidence="7">
    <location>
        <begin position="167"/>
        <end position="178"/>
    </location>
</feature>
<dbReference type="SMART" id="SM00726">
    <property type="entry name" value="UIM"/>
    <property type="match status" value="2"/>
</dbReference>
<dbReference type="InterPro" id="IPR036249">
    <property type="entry name" value="Thioredoxin-like_sf"/>
</dbReference>
<dbReference type="GO" id="GO:0008289">
    <property type="term" value="F:lipid binding"/>
    <property type="evidence" value="ECO:0007669"/>
    <property type="project" value="UniProtKB-KW"/>
</dbReference>
<feature type="region of interest" description="Disordered" evidence="7">
    <location>
        <begin position="335"/>
        <end position="362"/>
    </location>
</feature>
<dbReference type="CDD" id="cd02955">
    <property type="entry name" value="SSP411"/>
    <property type="match status" value="1"/>
</dbReference>
<keyword evidence="4" id="KW-0597">Phosphoprotein</keyword>
<dbReference type="PANTHER" id="PTHR42899">
    <property type="entry name" value="SPERMATOGENESIS-ASSOCIATED PROTEIN 20"/>
    <property type="match status" value="1"/>
</dbReference>
<keyword evidence="10" id="KW-1185">Reference proteome</keyword>
<evidence type="ECO:0000256" key="3">
    <source>
        <dbReference type="ARBA" id="ARBA00022490"/>
    </source>
</evidence>
<dbReference type="PROSITE" id="PS50942">
    <property type="entry name" value="ENTH"/>
    <property type="match status" value="1"/>
</dbReference>
<protein>
    <submittedName>
        <fullName evidence="9">Epsin-3 isoform A</fullName>
    </submittedName>
</protein>
<dbReference type="CDD" id="cd16990">
    <property type="entry name" value="ENTH_Epsin"/>
    <property type="match status" value="1"/>
</dbReference>
<dbReference type="Gene3D" id="3.40.30.10">
    <property type="entry name" value="Glutaredoxin"/>
    <property type="match status" value="1"/>
</dbReference>
<dbReference type="Pfam" id="PF03190">
    <property type="entry name" value="Thioredox_DsbH"/>
    <property type="match status" value="1"/>
</dbReference>
<dbReference type="InterPro" id="IPR004879">
    <property type="entry name" value="Ssp411-like_TRX"/>
</dbReference>
<dbReference type="InterPro" id="IPR008942">
    <property type="entry name" value="ENTH_VHS"/>
</dbReference>
<feature type="region of interest" description="Disordered" evidence="7">
    <location>
        <begin position="520"/>
        <end position="555"/>
    </location>
</feature>
<dbReference type="Pfam" id="PF01417">
    <property type="entry name" value="ENTH"/>
    <property type="match status" value="1"/>
</dbReference>
<keyword evidence="5" id="KW-0677">Repeat</keyword>
<keyword evidence="3" id="KW-0963">Cytoplasm</keyword>
<dbReference type="SUPFAM" id="SSF52833">
    <property type="entry name" value="Thioredoxin-like"/>
    <property type="match status" value="1"/>
</dbReference>
<dbReference type="PANTHER" id="PTHR42899:SF1">
    <property type="entry name" value="SPERMATOGENESIS-ASSOCIATED PROTEIN 20"/>
    <property type="match status" value="1"/>
</dbReference>
<dbReference type="InterPro" id="IPR003903">
    <property type="entry name" value="UIM_dom"/>
</dbReference>
<feature type="compositionally biased region" description="Low complexity" evidence="7">
    <location>
        <begin position="185"/>
        <end position="203"/>
    </location>
</feature>
<dbReference type="PROSITE" id="PS50330">
    <property type="entry name" value="UIM"/>
    <property type="match status" value="1"/>
</dbReference>
<dbReference type="Gene3D" id="1.50.10.10">
    <property type="match status" value="2"/>
</dbReference>
<dbReference type="EMBL" id="AKHW03004113">
    <property type="protein sequence ID" value="KYO31077.1"/>
    <property type="molecule type" value="Genomic_DNA"/>
</dbReference>
<evidence type="ECO:0000256" key="1">
    <source>
        <dbReference type="ARBA" id="ARBA00004496"/>
    </source>
</evidence>
<dbReference type="FunFam" id="1.25.40.90:FF:000002">
    <property type="entry name" value="epsin-2 isoform X1"/>
    <property type="match status" value="1"/>
</dbReference>
<evidence type="ECO:0000313" key="10">
    <source>
        <dbReference type="Proteomes" id="UP000050525"/>
    </source>
</evidence>
<feature type="region of interest" description="Disordered" evidence="7">
    <location>
        <begin position="386"/>
        <end position="472"/>
    </location>
</feature>
<evidence type="ECO:0000256" key="6">
    <source>
        <dbReference type="ARBA" id="ARBA00023121"/>
    </source>
</evidence>
<dbReference type="Proteomes" id="UP000050525">
    <property type="component" value="Unassembled WGS sequence"/>
</dbReference>
<proteinExistence type="inferred from homology"/>
<evidence type="ECO:0000313" key="9">
    <source>
        <dbReference type="EMBL" id="KYO31077.1"/>
    </source>
</evidence>
<dbReference type="InterPro" id="IPR013809">
    <property type="entry name" value="ENTH"/>
</dbReference>
<feature type="compositionally biased region" description="Polar residues" evidence="7">
    <location>
        <begin position="520"/>
        <end position="540"/>
    </location>
</feature>
<dbReference type="GO" id="GO:0005737">
    <property type="term" value="C:cytoplasm"/>
    <property type="evidence" value="ECO:0007669"/>
    <property type="project" value="UniProtKB-SubCell"/>
</dbReference>
<evidence type="ECO:0000259" key="8">
    <source>
        <dbReference type="PROSITE" id="PS50942"/>
    </source>
</evidence>
<comment type="subcellular location">
    <subcellularLocation>
        <location evidence="1">Cytoplasm</location>
    </subcellularLocation>
</comment>
<dbReference type="GO" id="GO:0005975">
    <property type="term" value="P:carbohydrate metabolic process"/>
    <property type="evidence" value="ECO:0007669"/>
    <property type="project" value="InterPro"/>
</dbReference>
<dbReference type="InterPro" id="IPR008928">
    <property type="entry name" value="6-hairpin_glycosidase_sf"/>
</dbReference>
<dbReference type="SMART" id="SM00273">
    <property type="entry name" value="ENTH"/>
    <property type="match status" value="1"/>
</dbReference>
<dbReference type="InterPro" id="IPR012341">
    <property type="entry name" value="6hp_glycosidase-like_sf"/>
</dbReference>
<feature type="domain" description="ENTH" evidence="8">
    <location>
        <begin position="12"/>
        <end position="144"/>
    </location>
</feature>
<accession>A0A151N2Y0</accession>
<feature type="compositionally biased region" description="Polar residues" evidence="7">
    <location>
        <begin position="443"/>
        <end position="457"/>
    </location>
</feature>
<evidence type="ECO:0000256" key="2">
    <source>
        <dbReference type="ARBA" id="ARBA00010130"/>
    </source>
</evidence>
<gene>
    <name evidence="9" type="primary">EPN3</name>
    <name evidence="9" type="ORF">Y1Q_0016439</name>
</gene>